<dbReference type="STRING" id="1123269.NX02_24045"/>
<dbReference type="PANTHER" id="PTHR36930:SF1">
    <property type="entry name" value="MOSC DOMAIN-CONTAINING PROTEIN"/>
    <property type="match status" value="1"/>
</dbReference>
<evidence type="ECO:0000259" key="1">
    <source>
        <dbReference type="PROSITE" id="PS51340"/>
    </source>
</evidence>
<dbReference type="GO" id="GO:0003824">
    <property type="term" value="F:catalytic activity"/>
    <property type="evidence" value="ECO:0007669"/>
    <property type="project" value="InterPro"/>
</dbReference>
<organism evidence="2 3">
    <name type="scientific">Sphingomonas sanxanigenens DSM 19645 = NX02</name>
    <dbReference type="NCBI Taxonomy" id="1123269"/>
    <lineage>
        <taxon>Bacteria</taxon>
        <taxon>Pseudomonadati</taxon>
        <taxon>Pseudomonadota</taxon>
        <taxon>Alphaproteobacteria</taxon>
        <taxon>Sphingomonadales</taxon>
        <taxon>Sphingomonadaceae</taxon>
        <taxon>Sphingomonas</taxon>
    </lineage>
</organism>
<gene>
    <name evidence="2" type="ORF">NX02_24045</name>
</gene>
<dbReference type="AlphaFoldDB" id="W0AIM1"/>
<dbReference type="HOGENOM" id="CLU_104911_2_0_5"/>
<dbReference type="EMBL" id="CP006644">
    <property type="protein sequence ID" value="AHE56417.1"/>
    <property type="molecule type" value="Genomic_DNA"/>
</dbReference>
<dbReference type="Proteomes" id="UP000018851">
    <property type="component" value="Chromosome"/>
</dbReference>
<evidence type="ECO:0000313" key="3">
    <source>
        <dbReference type="Proteomes" id="UP000018851"/>
    </source>
</evidence>
<dbReference type="OrthoDB" id="1550913at2"/>
<accession>W0AIM1</accession>
<dbReference type="InterPro" id="IPR011037">
    <property type="entry name" value="Pyrv_Knase-like_insert_dom_sf"/>
</dbReference>
<dbReference type="Pfam" id="PF03473">
    <property type="entry name" value="MOSC"/>
    <property type="match status" value="1"/>
</dbReference>
<dbReference type="GO" id="GO:0030151">
    <property type="term" value="F:molybdenum ion binding"/>
    <property type="evidence" value="ECO:0007669"/>
    <property type="project" value="InterPro"/>
</dbReference>
<dbReference type="GO" id="GO:0030170">
    <property type="term" value="F:pyridoxal phosphate binding"/>
    <property type="evidence" value="ECO:0007669"/>
    <property type="project" value="InterPro"/>
</dbReference>
<dbReference type="InterPro" id="IPR005302">
    <property type="entry name" value="MoCF_Sase_C"/>
</dbReference>
<dbReference type="eggNOG" id="COG2258">
    <property type="taxonomic scope" value="Bacteria"/>
</dbReference>
<dbReference type="KEGG" id="ssan:NX02_24045"/>
<evidence type="ECO:0000313" key="2">
    <source>
        <dbReference type="EMBL" id="AHE56417.1"/>
    </source>
</evidence>
<dbReference type="Gene3D" id="2.40.33.20">
    <property type="entry name" value="PK beta-barrel domain-like"/>
    <property type="match status" value="1"/>
</dbReference>
<dbReference type="PROSITE" id="PS51340">
    <property type="entry name" value="MOSC"/>
    <property type="match status" value="1"/>
</dbReference>
<dbReference type="RefSeq" id="WP_025294533.1">
    <property type="nucleotide sequence ID" value="NZ_CP006644.1"/>
</dbReference>
<reference evidence="2 3" key="1">
    <citation type="submission" date="2013-07" db="EMBL/GenBank/DDBJ databases">
        <title>Completed genome of Sphingomonas sanxanigenens NX02.</title>
        <authorList>
            <person name="Ma T."/>
            <person name="Huang H."/>
            <person name="Wu M."/>
            <person name="Li X."/>
            <person name="Li G."/>
        </authorList>
    </citation>
    <scope>NUCLEOTIDE SEQUENCE [LARGE SCALE GENOMIC DNA]</scope>
    <source>
        <strain evidence="2 3">NX02</strain>
    </source>
</reference>
<protein>
    <recommendedName>
        <fullName evidence="1">MOSC domain-containing protein</fullName>
    </recommendedName>
</protein>
<keyword evidence="3" id="KW-1185">Reference proteome</keyword>
<dbReference type="PATRIC" id="fig|1123269.5.peg.4710"/>
<sequence length="161" mass="17516">MTSARLIGIARHDRPHGPIQTVDHVGVTCTEGVHGDYRGALKPGRNRRQVTVMRAEDWFAAVEEVGLPVEWQERRVNLLVQGLKEWPPEPGQVMRVGAALALRINGECDPCKRMDALVDGLQRALRPGWRGGIIATVIADGDIALGDDVSVHVEAMTGSKA</sequence>
<name>W0AIM1_9SPHN</name>
<dbReference type="InterPro" id="IPR052716">
    <property type="entry name" value="MOSC_domain"/>
</dbReference>
<proteinExistence type="predicted"/>
<dbReference type="SUPFAM" id="SSF50800">
    <property type="entry name" value="PK beta-barrel domain-like"/>
    <property type="match status" value="1"/>
</dbReference>
<feature type="domain" description="MOSC" evidence="1">
    <location>
        <begin position="19"/>
        <end position="152"/>
    </location>
</feature>
<dbReference type="PANTHER" id="PTHR36930">
    <property type="entry name" value="METAL-SULFUR CLUSTER BIOSYNTHESIS PROTEINS YUAD-RELATED"/>
    <property type="match status" value="1"/>
</dbReference>